<dbReference type="AlphaFoldDB" id="A0AAV6KB98"/>
<feature type="domain" description="F-box associated beta-propeller type 1" evidence="1">
    <location>
        <begin position="155"/>
        <end position="361"/>
    </location>
</feature>
<dbReference type="InterPro" id="IPR006527">
    <property type="entry name" value="F-box-assoc_dom_typ1"/>
</dbReference>
<evidence type="ECO:0000313" key="3">
    <source>
        <dbReference type="EMBL" id="KAG5549758.1"/>
    </source>
</evidence>
<dbReference type="EMBL" id="JACTNZ010000005">
    <property type="protein sequence ID" value="KAG5549758.1"/>
    <property type="molecule type" value="Genomic_DNA"/>
</dbReference>
<evidence type="ECO:0000313" key="4">
    <source>
        <dbReference type="Proteomes" id="UP000823749"/>
    </source>
</evidence>
<dbReference type="PANTHER" id="PTHR31672:SF13">
    <property type="entry name" value="F-BOX PROTEIN CPR30-LIKE"/>
    <property type="match status" value="1"/>
</dbReference>
<evidence type="ECO:0000259" key="1">
    <source>
        <dbReference type="Pfam" id="PF07734"/>
    </source>
</evidence>
<sequence>MNDKSDSAVQLDCPLKDPNLEVTIWGCCDGLVCIGTEREVFIWNPSTGKYKGLPNVEMWYCCFGKFAEYAFGYDECIDDYKVVGFFFDNRTSGSNPIMKVCTLRSDSWRRIGDFPHGIPEDPSWAFVNSALHWAHSSSSDESNDIILDCPLKEPDLKVTIWGCCDGLVCIGTEREVFIWNPSTGKYKGLPNVEMWYCCYGKFAEYAFGYDECIDDYKVVGFFFDNHTSGSNPIVKVCTLRSDSWRRIGDFPHSVPADPSWAFVNRALHWVHSSLSGESNDMIVYLDLEKETYGEVLEPEYRDGYFYDISLGVLNGCLSVLCNYYNACFDVWVMKEYGIRDSWTKLVVIPYVAHPSSSDYRYSAPLCILENGEVLLDMATQLVRFNPKDGTFSYPVIHNCSACFGVYPYIESLVSPDFDADSGVQCQNQY</sequence>
<comment type="caution">
    <text evidence="3">The sequence shown here is derived from an EMBL/GenBank/DDBJ whole genome shotgun (WGS) entry which is preliminary data.</text>
</comment>
<evidence type="ECO:0008006" key="5">
    <source>
        <dbReference type="Google" id="ProtNLM"/>
    </source>
</evidence>
<keyword evidence="4" id="KW-1185">Reference proteome</keyword>
<name>A0AAV6KB98_9ERIC</name>
<protein>
    <recommendedName>
        <fullName evidence="5">F-box/kelch-repeat protein</fullName>
    </recommendedName>
</protein>
<accession>A0AAV6KB98</accession>
<dbReference type="InterPro" id="IPR013187">
    <property type="entry name" value="F-box-assoc_dom_typ3"/>
</dbReference>
<dbReference type="PANTHER" id="PTHR31672">
    <property type="entry name" value="BNACNNG10540D PROTEIN"/>
    <property type="match status" value="1"/>
</dbReference>
<dbReference type="InterPro" id="IPR050796">
    <property type="entry name" value="SCF_F-box_component"/>
</dbReference>
<organism evidence="3 4">
    <name type="scientific">Rhododendron griersonianum</name>
    <dbReference type="NCBI Taxonomy" id="479676"/>
    <lineage>
        <taxon>Eukaryota</taxon>
        <taxon>Viridiplantae</taxon>
        <taxon>Streptophyta</taxon>
        <taxon>Embryophyta</taxon>
        <taxon>Tracheophyta</taxon>
        <taxon>Spermatophyta</taxon>
        <taxon>Magnoliopsida</taxon>
        <taxon>eudicotyledons</taxon>
        <taxon>Gunneridae</taxon>
        <taxon>Pentapetalae</taxon>
        <taxon>asterids</taxon>
        <taxon>Ericales</taxon>
        <taxon>Ericaceae</taxon>
        <taxon>Ericoideae</taxon>
        <taxon>Rhodoreae</taxon>
        <taxon>Rhododendron</taxon>
    </lineage>
</organism>
<feature type="domain" description="F-box associated beta-propeller type 3" evidence="2">
    <location>
        <begin position="10"/>
        <end position="143"/>
    </location>
</feature>
<gene>
    <name evidence="3" type="ORF">RHGRI_014907</name>
</gene>
<evidence type="ECO:0000259" key="2">
    <source>
        <dbReference type="Pfam" id="PF08268"/>
    </source>
</evidence>
<dbReference type="Proteomes" id="UP000823749">
    <property type="component" value="Chromosome 5"/>
</dbReference>
<dbReference type="NCBIfam" id="TIGR01640">
    <property type="entry name" value="F_box_assoc_1"/>
    <property type="match status" value="2"/>
</dbReference>
<dbReference type="Pfam" id="PF08268">
    <property type="entry name" value="FBA_3"/>
    <property type="match status" value="1"/>
</dbReference>
<proteinExistence type="predicted"/>
<dbReference type="InterPro" id="IPR017451">
    <property type="entry name" value="F-box-assoc_interact_dom"/>
</dbReference>
<dbReference type="Pfam" id="PF07734">
    <property type="entry name" value="FBA_1"/>
    <property type="match status" value="1"/>
</dbReference>
<reference evidence="3" key="1">
    <citation type="submission" date="2020-08" db="EMBL/GenBank/DDBJ databases">
        <title>Plant Genome Project.</title>
        <authorList>
            <person name="Zhang R.-G."/>
        </authorList>
    </citation>
    <scope>NUCLEOTIDE SEQUENCE</scope>
    <source>
        <strain evidence="3">WSP0</strain>
        <tissue evidence="3">Leaf</tissue>
    </source>
</reference>